<protein>
    <submittedName>
        <fullName evidence="3">Uncharacterized protein</fullName>
    </submittedName>
</protein>
<dbReference type="EMBL" id="JBGBPQ010000002">
    <property type="protein sequence ID" value="KAL1528763.1"/>
    <property type="molecule type" value="Genomic_DNA"/>
</dbReference>
<proteinExistence type="predicted"/>
<keyword evidence="1" id="KW-0732">Signal</keyword>
<evidence type="ECO:0000256" key="1">
    <source>
        <dbReference type="SAM" id="SignalP"/>
    </source>
</evidence>
<dbReference type="Proteomes" id="UP001515480">
    <property type="component" value="Unassembled WGS sequence"/>
</dbReference>
<evidence type="ECO:0000313" key="2">
    <source>
        <dbReference type="EMBL" id="KAL1528751.1"/>
    </source>
</evidence>
<gene>
    <name evidence="2" type="ORF">AB1Y20_010083</name>
    <name evidence="3" type="ORF">AB1Y20_010093</name>
</gene>
<sequence>MGLVLLLACCSSFLLVDGLRAPSSVLAPVLIHSVPPRVPCIPAGSGRAGALRMQSSMGEAGLNDAELGNTYWAAWNEEQGITESGFPAGDDIVEKDLKRMFNLNDADDGISENEIDDLQLMFKLRKELGDDDFKRIFGDLRINGPPLL</sequence>
<feature type="signal peptide" evidence="1">
    <location>
        <begin position="1"/>
        <end position="18"/>
    </location>
</feature>
<feature type="chain" id="PRO_5044172810" evidence="1">
    <location>
        <begin position="19"/>
        <end position="148"/>
    </location>
</feature>
<accession>A0AB34K6F9</accession>
<dbReference type="EMBL" id="JBGBPQ010000002">
    <property type="protein sequence ID" value="KAL1528751.1"/>
    <property type="molecule type" value="Genomic_DNA"/>
</dbReference>
<keyword evidence="4" id="KW-1185">Reference proteome</keyword>
<dbReference type="AlphaFoldDB" id="A0AB34K6F9"/>
<organism evidence="3 4">
    <name type="scientific">Prymnesium parvum</name>
    <name type="common">Toxic golden alga</name>
    <dbReference type="NCBI Taxonomy" id="97485"/>
    <lineage>
        <taxon>Eukaryota</taxon>
        <taxon>Haptista</taxon>
        <taxon>Haptophyta</taxon>
        <taxon>Prymnesiophyceae</taxon>
        <taxon>Prymnesiales</taxon>
        <taxon>Prymnesiaceae</taxon>
        <taxon>Prymnesium</taxon>
    </lineage>
</organism>
<name>A0AB34K6F9_PRYPA</name>
<evidence type="ECO:0000313" key="3">
    <source>
        <dbReference type="EMBL" id="KAL1528763.1"/>
    </source>
</evidence>
<comment type="caution">
    <text evidence="3">The sequence shown here is derived from an EMBL/GenBank/DDBJ whole genome shotgun (WGS) entry which is preliminary data.</text>
</comment>
<reference evidence="3 4" key="1">
    <citation type="journal article" date="2024" name="Science">
        <title>Giant polyketide synthase enzymes in the biosynthesis of giant marine polyether toxins.</title>
        <authorList>
            <person name="Fallon T.R."/>
            <person name="Shende V.V."/>
            <person name="Wierzbicki I.H."/>
            <person name="Pendleton A.L."/>
            <person name="Watervoot N.F."/>
            <person name="Auber R.P."/>
            <person name="Gonzalez D.J."/>
            <person name="Wisecaver J.H."/>
            <person name="Moore B.S."/>
        </authorList>
    </citation>
    <scope>NUCLEOTIDE SEQUENCE [LARGE SCALE GENOMIC DNA]</scope>
    <source>
        <strain evidence="3 4">12B1</strain>
    </source>
</reference>
<evidence type="ECO:0000313" key="4">
    <source>
        <dbReference type="Proteomes" id="UP001515480"/>
    </source>
</evidence>